<accession>A0AA36JN00</accession>
<dbReference type="InterPro" id="IPR040341">
    <property type="entry name" value="GPATCH3"/>
</dbReference>
<sequence length="570" mass="61721">MEKPLLIIRAGCESALPGCSVLGAFATAQGIPETLHVPDLRVFFEPAIEQGLFACFHFRRGKEKQPRLACQVRAVSKEAAGEIIRSFHNVPWREVLIDAPISNAELCLVNDAVGGKADTWELDPPAALPQGNVGTCRAAVLGAIRSCRLPASVIKRLGIVPSKVRSTRSSATIPPPLCWREAMEASACEGQTSGTKEEEKQKTEQKKEQEGPKSFTAALFASLKRPAKAKAQASIEDRPKRQKLSASTTNPKRMCVAFSEEESEASDAAAEKGVEGRHLSRPLDTEPDDFDEPLEKAPHYERSDRLDSAAGYLYEDTVENIWDKQDASGLVWYTDAAFWDRMAGDLDERCADGWDVEGESDESSSPGSPHAIRALEQGTGLAAVRRGVAGQIMRSWGGCPSAAPSSTFLAVVEGQQPNTARTGLGWDGERRRSRPTRSVDSGSDWCRIGSAYDARGKAKSTGSFVPPISGSFSAASLYFAEDRRKRIDFVPAAQPESVSLKTLQASGKKTLIWFYPKAQAAMYLASGFQTMRFSFPLLCEALSFSAAMGVAEKRWAVLIGADGKVEKPGA</sequence>
<organism evidence="2 3">
    <name type="scientific">Effrenium voratum</name>
    <dbReference type="NCBI Taxonomy" id="2562239"/>
    <lineage>
        <taxon>Eukaryota</taxon>
        <taxon>Sar</taxon>
        <taxon>Alveolata</taxon>
        <taxon>Dinophyceae</taxon>
        <taxon>Suessiales</taxon>
        <taxon>Symbiodiniaceae</taxon>
        <taxon>Effrenium</taxon>
    </lineage>
</organism>
<name>A0AA36JN00_9DINO</name>
<reference evidence="2" key="1">
    <citation type="submission" date="2023-08" db="EMBL/GenBank/DDBJ databases">
        <authorList>
            <person name="Chen Y."/>
            <person name="Shah S."/>
            <person name="Dougan E. K."/>
            <person name="Thang M."/>
            <person name="Chan C."/>
        </authorList>
    </citation>
    <scope>NUCLEOTIDE SEQUENCE</scope>
</reference>
<dbReference type="PANTHER" id="PTHR14390">
    <property type="entry name" value="G PATCH DOMAIN CONTAINING PROTEIN 3"/>
    <property type="match status" value="1"/>
</dbReference>
<dbReference type="PANTHER" id="PTHR14390:SF2">
    <property type="entry name" value="G PATCH DOMAIN-CONTAINING PROTEIN 3"/>
    <property type="match status" value="1"/>
</dbReference>
<feature type="region of interest" description="Disordered" evidence="1">
    <location>
        <begin position="419"/>
        <end position="441"/>
    </location>
</feature>
<evidence type="ECO:0000313" key="3">
    <source>
        <dbReference type="Proteomes" id="UP001178507"/>
    </source>
</evidence>
<dbReference type="GO" id="GO:0032480">
    <property type="term" value="P:negative regulation of type I interferon production"/>
    <property type="evidence" value="ECO:0007669"/>
    <property type="project" value="InterPro"/>
</dbReference>
<feature type="compositionally biased region" description="Basic and acidic residues" evidence="1">
    <location>
        <begin position="269"/>
        <end position="284"/>
    </location>
</feature>
<feature type="region of interest" description="Disordered" evidence="1">
    <location>
        <begin position="188"/>
        <end position="214"/>
    </location>
</feature>
<evidence type="ECO:0000313" key="2">
    <source>
        <dbReference type="EMBL" id="CAJ1409217.1"/>
    </source>
</evidence>
<gene>
    <name evidence="2" type="ORF">EVOR1521_LOCUS30381</name>
</gene>
<feature type="region of interest" description="Disordered" evidence="1">
    <location>
        <begin position="352"/>
        <end position="371"/>
    </location>
</feature>
<feature type="compositionally biased region" description="Basic and acidic residues" evidence="1">
    <location>
        <begin position="195"/>
        <end position="211"/>
    </location>
</feature>
<dbReference type="AlphaFoldDB" id="A0AA36JN00"/>
<feature type="region of interest" description="Disordered" evidence="1">
    <location>
        <begin position="228"/>
        <end position="297"/>
    </location>
</feature>
<comment type="caution">
    <text evidence="2">The sequence shown here is derived from an EMBL/GenBank/DDBJ whole genome shotgun (WGS) entry which is preliminary data.</text>
</comment>
<dbReference type="Proteomes" id="UP001178507">
    <property type="component" value="Unassembled WGS sequence"/>
</dbReference>
<dbReference type="GO" id="GO:0045893">
    <property type="term" value="P:positive regulation of DNA-templated transcription"/>
    <property type="evidence" value="ECO:0007669"/>
    <property type="project" value="TreeGrafter"/>
</dbReference>
<evidence type="ECO:0000256" key="1">
    <source>
        <dbReference type="SAM" id="MobiDB-lite"/>
    </source>
</evidence>
<dbReference type="GO" id="GO:0039536">
    <property type="term" value="P:negative regulation of RIG-I signaling pathway"/>
    <property type="evidence" value="ECO:0007669"/>
    <property type="project" value="InterPro"/>
</dbReference>
<proteinExistence type="predicted"/>
<keyword evidence="3" id="KW-1185">Reference proteome</keyword>
<dbReference type="EMBL" id="CAUJNA010003758">
    <property type="protein sequence ID" value="CAJ1409217.1"/>
    <property type="molecule type" value="Genomic_DNA"/>
</dbReference>
<protein>
    <submittedName>
        <fullName evidence="2">Uncharacterized protein</fullName>
    </submittedName>
</protein>